<comment type="caution">
    <text evidence="1">The sequence shown here is derived from an EMBL/GenBank/DDBJ whole genome shotgun (WGS) entry which is preliminary data.</text>
</comment>
<evidence type="ECO:0000313" key="1">
    <source>
        <dbReference type="EMBL" id="RIY33728.1"/>
    </source>
</evidence>
<dbReference type="OrthoDB" id="9840916at2"/>
<name>A0A3A1Y951_9GAMM</name>
<dbReference type="RefSeq" id="WP_119524675.1">
    <property type="nucleotide sequence ID" value="NZ_NRHC01000026.1"/>
</dbReference>
<organism evidence="1 2">
    <name type="scientific">Psittacicella hinzii</name>
    <dbReference type="NCBI Taxonomy" id="2028575"/>
    <lineage>
        <taxon>Bacteria</taxon>
        <taxon>Pseudomonadati</taxon>
        <taxon>Pseudomonadota</taxon>
        <taxon>Gammaproteobacteria</taxon>
        <taxon>Pasteurellales</taxon>
        <taxon>Psittacicellaceae</taxon>
        <taxon>Psittacicella</taxon>
    </lineage>
</organism>
<reference evidence="1 2" key="1">
    <citation type="submission" date="2017-08" db="EMBL/GenBank/DDBJ databases">
        <title>Reclassification of Bisgaard taxon 37 and 44.</title>
        <authorList>
            <person name="Christensen H."/>
        </authorList>
    </citation>
    <scope>NUCLEOTIDE SEQUENCE [LARGE SCALE GENOMIC DNA]</scope>
    <source>
        <strain evidence="1 2">B96_3</strain>
    </source>
</reference>
<dbReference type="EMBL" id="NRHC01000026">
    <property type="protein sequence ID" value="RIY33728.1"/>
    <property type="molecule type" value="Genomic_DNA"/>
</dbReference>
<protein>
    <submittedName>
        <fullName evidence="1">Uncharacterized protein</fullName>
    </submittedName>
</protein>
<accession>A0A3A1Y951</accession>
<evidence type="ECO:0000313" key="2">
    <source>
        <dbReference type="Proteomes" id="UP000265691"/>
    </source>
</evidence>
<sequence>MNFIYKSILPSNLVYTYLLKDYIKQCALYNHLVEGDIFTLTTNNFKPVGYQTPKLLNKFDHANYLAFLLAYSDDIALIDKYFNNQYEMLTNDFTYDLNNPLKPKDEKLYCETVEYYRDIFLDKNFKNLQEFMFFIEDYYIVDKLNPAQYKILDQILNQRINPKTEEEQAFLLINIFRYYLTKYQYFIEDEINANIRYFAIKSTLYQLLENKHYLADFIETVIDYDYYHIFDLNYCGLGSSYDKNSYLASEKERRQAIQITNELFYQKYFFHIYRDLSNPNKYFVYIEDFVRSFNNDLSNLKSFMKHHDLLTFDEEILAQDKEFNNLNAEYKNLAFIQFIDNSKNDVKRLISFFKRKISQLQQFAIVYPIVTYADCANEAGSFTIIPYRSIVMSSNSTSSRQKRNNTYEKEITILSLNWQYLVYKGWGLFTKTLVHEVSHWYDYQLQKVRNLVLDQNDYSLDHDKNFLSLTAQAHNEIGTAKDTEITYMSNLLEFNPVYDPPYFFSEGDDFPLYQIHKNRRVRKHFNLDADFYFFELDRLPEEIEEYEEENIVEFEIPYERLLENHIEVHCSELFLIRNKAVTILSNRLRDIRDDKSYKFKFLQLV</sequence>
<keyword evidence="2" id="KW-1185">Reference proteome</keyword>
<dbReference type="AlphaFoldDB" id="A0A3A1Y951"/>
<gene>
    <name evidence="1" type="ORF">CKF54_02305</name>
</gene>
<proteinExistence type="predicted"/>
<dbReference type="Proteomes" id="UP000265691">
    <property type="component" value="Unassembled WGS sequence"/>
</dbReference>